<sequence length="463" mass="51560">MGGSAILSDDWEFANNEARIVVLIGRAGDGKSSSGNSILGRKVFRSMPQSAGVTSTCEVQRTQLPNGQILDVIDRPEIVGNEVVKCIDLAKDGIHAVLLVLSSYAVPASWLGQWVPSGISRARGRRYLLSVSAALAPEGALSGLVSGWRLGFFRCWPAAKVREEVVTATLHKRKMTNESQIQDAVMTVAATSIASTSRANAPQPMAPAEKRRKFMGIDFKRWQRKMFFYLTTLRFQDSKSVVSQVQELQVIIHDLLAEVAAIIEKLPPMWKDFKNYLKHKRKEMTVEDLIVRLSIEEDNKAAERRSKGNSTINGAHIVEDDQNNSKKRKKVEQGSHQSKKKFKGKCFNCGKIVHKSMDYRAPKKGKKKDQAIMIKSNKECDYLCAMFSECNLVGNPREWWMDSGATRYVCSNKELFSSFAPAQVEEMIYMANSATVKVEGTGKVGLKMTSGKVLTLNNVLYVP</sequence>
<evidence type="ECO:0000259" key="4">
    <source>
        <dbReference type="Pfam" id="PF22936"/>
    </source>
</evidence>
<dbReference type="AlphaFoldDB" id="A0A2G2XST2"/>
<protein>
    <submittedName>
        <fullName evidence="5">Protein AIG1</fullName>
    </submittedName>
</protein>
<reference evidence="6" key="2">
    <citation type="journal article" date="2017" name="J. Anim. Genet.">
        <title>Multiple reference genome sequences of hot pepper reveal the massive evolution of plant disease resistance genes by retroduplication.</title>
        <authorList>
            <person name="Kim S."/>
            <person name="Park J."/>
            <person name="Yeom S.-I."/>
            <person name="Kim Y.-M."/>
            <person name="Seo E."/>
            <person name="Kim K.-T."/>
            <person name="Kim M.-S."/>
            <person name="Lee J.M."/>
            <person name="Cheong K."/>
            <person name="Shin H.-S."/>
            <person name="Kim S.-B."/>
            <person name="Han K."/>
            <person name="Lee J."/>
            <person name="Park M."/>
            <person name="Lee H.-A."/>
            <person name="Lee H.-Y."/>
            <person name="Lee Y."/>
            <person name="Oh S."/>
            <person name="Lee J.H."/>
            <person name="Choi E."/>
            <person name="Choi E."/>
            <person name="Lee S.E."/>
            <person name="Jeon J."/>
            <person name="Kim H."/>
            <person name="Choi G."/>
            <person name="Song H."/>
            <person name="Lee J."/>
            <person name="Lee S.-C."/>
            <person name="Kwon J.-K."/>
            <person name="Lee H.-Y."/>
            <person name="Koo N."/>
            <person name="Hong Y."/>
            <person name="Kim R.W."/>
            <person name="Kang W.-H."/>
            <person name="Huh J.H."/>
            <person name="Kang B.-C."/>
            <person name="Yang T.-J."/>
            <person name="Lee Y.-H."/>
            <person name="Bennetzen J.L."/>
            <person name="Choi D."/>
        </authorList>
    </citation>
    <scope>NUCLEOTIDE SEQUENCE [LARGE SCALE GENOMIC DNA]</scope>
    <source>
        <strain evidence="6">cv. PBC81</strain>
    </source>
</reference>
<proteinExistence type="predicted"/>
<comment type="caution">
    <text evidence="5">The sequence shown here is derived from an EMBL/GenBank/DDBJ whole genome shotgun (WGS) entry which is preliminary data.</text>
</comment>
<evidence type="ECO:0000256" key="1">
    <source>
        <dbReference type="ARBA" id="ARBA00022741"/>
    </source>
</evidence>
<reference evidence="5 6" key="1">
    <citation type="journal article" date="2017" name="Genome Biol.">
        <title>New reference genome sequences of hot pepper reveal the massive evolution of plant disease-resistance genes by retroduplication.</title>
        <authorList>
            <person name="Kim S."/>
            <person name="Park J."/>
            <person name="Yeom S.I."/>
            <person name="Kim Y.M."/>
            <person name="Seo E."/>
            <person name="Kim K.T."/>
            <person name="Kim M.S."/>
            <person name="Lee J.M."/>
            <person name="Cheong K."/>
            <person name="Shin H.S."/>
            <person name="Kim S.B."/>
            <person name="Han K."/>
            <person name="Lee J."/>
            <person name="Park M."/>
            <person name="Lee H.A."/>
            <person name="Lee H.Y."/>
            <person name="Lee Y."/>
            <person name="Oh S."/>
            <person name="Lee J.H."/>
            <person name="Choi E."/>
            <person name="Choi E."/>
            <person name="Lee S.E."/>
            <person name="Jeon J."/>
            <person name="Kim H."/>
            <person name="Choi G."/>
            <person name="Song H."/>
            <person name="Lee J."/>
            <person name="Lee S.C."/>
            <person name="Kwon J.K."/>
            <person name="Lee H.Y."/>
            <person name="Koo N."/>
            <person name="Hong Y."/>
            <person name="Kim R.W."/>
            <person name="Kang W.H."/>
            <person name="Huh J.H."/>
            <person name="Kang B.C."/>
            <person name="Yang T.J."/>
            <person name="Lee Y.H."/>
            <person name="Bennetzen J.L."/>
            <person name="Choi D."/>
        </authorList>
    </citation>
    <scope>NUCLEOTIDE SEQUENCE [LARGE SCALE GENOMIC DNA]</scope>
    <source>
        <strain evidence="6">cv. PBC81</strain>
    </source>
</reference>
<accession>A0A2G2XST2</accession>
<evidence type="ECO:0000259" key="3">
    <source>
        <dbReference type="Pfam" id="PF04548"/>
    </source>
</evidence>
<feature type="region of interest" description="Disordered" evidence="2">
    <location>
        <begin position="301"/>
        <end position="339"/>
    </location>
</feature>
<organism evidence="5 6">
    <name type="scientific">Capsicum baccatum</name>
    <name type="common">Peruvian pepper</name>
    <dbReference type="NCBI Taxonomy" id="33114"/>
    <lineage>
        <taxon>Eukaryota</taxon>
        <taxon>Viridiplantae</taxon>
        <taxon>Streptophyta</taxon>
        <taxon>Embryophyta</taxon>
        <taxon>Tracheophyta</taxon>
        <taxon>Spermatophyta</taxon>
        <taxon>Magnoliopsida</taxon>
        <taxon>eudicotyledons</taxon>
        <taxon>Gunneridae</taxon>
        <taxon>Pentapetalae</taxon>
        <taxon>asterids</taxon>
        <taxon>lamiids</taxon>
        <taxon>Solanales</taxon>
        <taxon>Solanaceae</taxon>
        <taxon>Solanoideae</taxon>
        <taxon>Capsiceae</taxon>
        <taxon>Capsicum</taxon>
    </lineage>
</organism>
<name>A0A2G2XST2_CAPBA</name>
<feature type="domain" description="AIG1-type G" evidence="3">
    <location>
        <begin position="21"/>
        <end position="103"/>
    </location>
</feature>
<dbReference type="GO" id="GO:0005525">
    <property type="term" value="F:GTP binding"/>
    <property type="evidence" value="ECO:0007669"/>
    <property type="project" value="InterPro"/>
</dbReference>
<dbReference type="EMBL" id="MLFT02000001">
    <property type="protein sequence ID" value="PHT60556.1"/>
    <property type="molecule type" value="Genomic_DNA"/>
</dbReference>
<keyword evidence="1" id="KW-0547">Nucleotide-binding</keyword>
<dbReference type="InterPro" id="IPR027417">
    <property type="entry name" value="P-loop_NTPase"/>
</dbReference>
<feature type="domain" description="Retrovirus-related Pol polyprotein from transposon TNT 1-94-like beta-barrel" evidence="4">
    <location>
        <begin position="399"/>
        <end position="463"/>
    </location>
</feature>
<keyword evidence="6" id="KW-1185">Reference proteome</keyword>
<evidence type="ECO:0000313" key="6">
    <source>
        <dbReference type="Proteomes" id="UP000224567"/>
    </source>
</evidence>
<dbReference type="Proteomes" id="UP000224567">
    <property type="component" value="Unassembled WGS sequence"/>
</dbReference>
<dbReference type="InterPro" id="IPR054722">
    <property type="entry name" value="PolX-like_BBD"/>
</dbReference>
<evidence type="ECO:0000313" key="5">
    <source>
        <dbReference type="EMBL" id="PHT60556.1"/>
    </source>
</evidence>
<dbReference type="Pfam" id="PF22936">
    <property type="entry name" value="Pol_BBD"/>
    <property type="match status" value="1"/>
</dbReference>
<dbReference type="SUPFAM" id="SSF52540">
    <property type="entry name" value="P-loop containing nucleoside triphosphate hydrolases"/>
    <property type="match status" value="1"/>
</dbReference>
<dbReference type="InterPro" id="IPR006703">
    <property type="entry name" value="G_AIG1"/>
</dbReference>
<evidence type="ECO:0000256" key="2">
    <source>
        <dbReference type="SAM" id="MobiDB-lite"/>
    </source>
</evidence>
<dbReference type="OrthoDB" id="2596766at2759"/>
<dbReference type="Gene3D" id="3.40.50.300">
    <property type="entry name" value="P-loop containing nucleotide triphosphate hydrolases"/>
    <property type="match status" value="1"/>
</dbReference>
<dbReference type="PANTHER" id="PTHR47592:SF24">
    <property type="entry name" value="BNACNNG30200D PROTEIN"/>
    <property type="match status" value="1"/>
</dbReference>
<dbReference type="Pfam" id="PF04548">
    <property type="entry name" value="AIG1"/>
    <property type="match status" value="1"/>
</dbReference>
<dbReference type="PANTHER" id="PTHR47592">
    <property type="entry name" value="PBF68 PROTEIN"/>
    <property type="match status" value="1"/>
</dbReference>
<gene>
    <name evidence="5" type="ORF">CQW23_02919</name>
</gene>